<keyword evidence="1" id="KW-0472">Membrane</keyword>
<keyword evidence="1" id="KW-0812">Transmembrane</keyword>
<dbReference type="AlphaFoldDB" id="A0A545VES7"/>
<evidence type="ECO:0000313" key="2">
    <source>
        <dbReference type="EMBL" id="TQW00238.1"/>
    </source>
</evidence>
<evidence type="ECO:0000313" key="3">
    <source>
        <dbReference type="Proteomes" id="UP000315783"/>
    </source>
</evidence>
<evidence type="ECO:0000256" key="1">
    <source>
        <dbReference type="SAM" id="Phobius"/>
    </source>
</evidence>
<feature type="transmembrane region" description="Helical" evidence="1">
    <location>
        <begin position="14"/>
        <end position="38"/>
    </location>
</feature>
<reference evidence="2 3" key="1">
    <citation type="journal article" date="2019" name="Appl. Microbiol. Biotechnol.">
        <title>Genome sequence of Isaria javanica and comparative genome analysis insights into family S53 peptidase evolution in fungal entomopathogens.</title>
        <authorList>
            <person name="Lin R."/>
            <person name="Zhang X."/>
            <person name="Xin B."/>
            <person name="Zou M."/>
            <person name="Gao Y."/>
            <person name="Qin F."/>
            <person name="Hu Q."/>
            <person name="Xie B."/>
            <person name="Cheng X."/>
        </authorList>
    </citation>
    <scope>NUCLEOTIDE SEQUENCE [LARGE SCALE GENOMIC DNA]</scope>
    <source>
        <strain evidence="2 3">IJ1G</strain>
    </source>
</reference>
<organism evidence="2 3">
    <name type="scientific">Cordyceps javanica</name>
    <dbReference type="NCBI Taxonomy" id="43265"/>
    <lineage>
        <taxon>Eukaryota</taxon>
        <taxon>Fungi</taxon>
        <taxon>Dikarya</taxon>
        <taxon>Ascomycota</taxon>
        <taxon>Pezizomycotina</taxon>
        <taxon>Sordariomycetes</taxon>
        <taxon>Hypocreomycetidae</taxon>
        <taxon>Hypocreales</taxon>
        <taxon>Cordycipitaceae</taxon>
        <taxon>Cordyceps</taxon>
    </lineage>
</organism>
<accession>A0A545VES7</accession>
<protein>
    <submittedName>
        <fullName evidence="2">Uncharacterized protein</fullName>
    </submittedName>
</protein>
<sequence length="180" mass="18684">MSKRTVKAQAVGDLVALCVGPLVVVGGLAVHAVALGLVGGGVDLERLGEHPGRAAAVLADKGGLVLADAERRVVELYGAQLEAARRLDVLPRLEVGPVRVAGVGGPDADPGARVAAARLGREEVDDGLGGRHPLRQDLVLAAVAGAVQERRLAEGGLQGAQEEDGGVGEVHVCRWWWLWW</sequence>
<dbReference type="EMBL" id="SPUK01000001">
    <property type="protein sequence ID" value="TQW00238.1"/>
    <property type="molecule type" value="Genomic_DNA"/>
</dbReference>
<name>A0A545VES7_9HYPO</name>
<gene>
    <name evidence="2" type="ORF">IF1G_00169</name>
</gene>
<keyword evidence="1" id="KW-1133">Transmembrane helix</keyword>
<proteinExistence type="predicted"/>
<dbReference type="Proteomes" id="UP000315783">
    <property type="component" value="Unassembled WGS sequence"/>
</dbReference>
<comment type="caution">
    <text evidence="2">The sequence shown here is derived from an EMBL/GenBank/DDBJ whole genome shotgun (WGS) entry which is preliminary data.</text>
</comment>
<keyword evidence="3" id="KW-1185">Reference proteome</keyword>